<sequence>MKTKFVGALAGIILLGAIVYFLGDLVANNASFFNRPGAWKRMSVYVSLHAAWTSPDYPLPEVSPRKYMGEPSRVREDILGGIAHFPSWRIESDSGPSEIKPEKLLVRVPGNFWRASERLTLTLIPDKYGVTVRARSDSDSHYADFGANRNTILRLFHAIDNQIAIHPPA</sequence>
<comment type="caution">
    <text evidence="1">The sequence shown here is derived from an EMBL/GenBank/DDBJ whole genome shotgun (WGS) entry which is preliminary data.</text>
</comment>
<gene>
    <name evidence="1" type="ORF">ENX03_01955</name>
</gene>
<proteinExistence type="predicted"/>
<dbReference type="AlphaFoldDB" id="A0A7C3LRP0"/>
<dbReference type="EMBL" id="DTMM01000037">
    <property type="protein sequence ID" value="HFT92706.1"/>
    <property type="molecule type" value="Genomic_DNA"/>
</dbReference>
<accession>A0A7C3LRP0</accession>
<evidence type="ECO:0000313" key="1">
    <source>
        <dbReference type="EMBL" id="HFT92706.1"/>
    </source>
</evidence>
<organism evidence="1">
    <name type="scientific">Leptospirillum ferriphilum</name>
    <dbReference type="NCBI Taxonomy" id="178606"/>
    <lineage>
        <taxon>Bacteria</taxon>
        <taxon>Pseudomonadati</taxon>
        <taxon>Nitrospirota</taxon>
        <taxon>Nitrospiria</taxon>
        <taxon>Nitrospirales</taxon>
        <taxon>Nitrospiraceae</taxon>
        <taxon>Leptospirillum</taxon>
    </lineage>
</organism>
<reference evidence="1" key="1">
    <citation type="journal article" date="2020" name="mSystems">
        <title>Genome- and Community-Level Interaction Insights into Carbon Utilization and Element Cycling Functions of Hydrothermarchaeota in Hydrothermal Sediment.</title>
        <authorList>
            <person name="Zhou Z."/>
            <person name="Liu Y."/>
            <person name="Xu W."/>
            <person name="Pan J."/>
            <person name="Luo Z.H."/>
            <person name="Li M."/>
        </authorList>
    </citation>
    <scope>NUCLEOTIDE SEQUENCE [LARGE SCALE GENOMIC DNA]</scope>
    <source>
        <strain evidence="1">SpSt-902</strain>
    </source>
</reference>
<name>A0A7C3LRP0_9BACT</name>
<evidence type="ECO:0008006" key="2">
    <source>
        <dbReference type="Google" id="ProtNLM"/>
    </source>
</evidence>
<protein>
    <recommendedName>
        <fullName evidence="2">DUF1499 domain-containing protein</fullName>
    </recommendedName>
</protein>